<dbReference type="FunFam" id="2.60.260.20:FF:000068">
    <property type="entry name" value="Chaperone protein dnaJ 3"/>
    <property type="match status" value="1"/>
</dbReference>
<dbReference type="PANTHER" id="PTHR43888">
    <property type="entry name" value="DNAJ-LIKE-2, ISOFORM A-RELATED"/>
    <property type="match status" value="1"/>
</dbReference>
<dbReference type="PRINTS" id="PR00625">
    <property type="entry name" value="JDOMAIN"/>
</dbReference>
<dbReference type="FunFam" id="2.10.230.10:FF:000001">
    <property type="entry name" value="DnaJ subfamily A member 2"/>
    <property type="match status" value="1"/>
</dbReference>
<keyword evidence="10" id="KW-1185">Reference proteome</keyword>
<keyword evidence="1 5" id="KW-0479">Metal-binding</keyword>
<dbReference type="InterPro" id="IPR008971">
    <property type="entry name" value="HSP40/DnaJ_pept-bd"/>
</dbReference>
<keyword evidence="2" id="KW-0677">Repeat</keyword>
<dbReference type="Proteomes" id="UP001342314">
    <property type="component" value="Unassembled WGS sequence"/>
</dbReference>
<feature type="zinc finger region" description="CR-type" evidence="5">
    <location>
        <begin position="134"/>
        <end position="217"/>
    </location>
</feature>
<dbReference type="InterPro" id="IPR036869">
    <property type="entry name" value="J_dom_sf"/>
</dbReference>
<evidence type="ECO:0000256" key="4">
    <source>
        <dbReference type="ARBA" id="ARBA00022833"/>
    </source>
</evidence>
<dbReference type="GO" id="GO:0030544">
    <property type="term" value="F:Hsp70 protein binding"/>
    <property type="evidence" value="ECO:0007669"/>
    <property type="project" value="InterPro"/>
</dbReference>
<dbReference type="PROSITE" id="PS00636">
    <property type="entry name" value="DNAJ_1"/>
    <property type="match status" value="1"/>
</dbReference>
<dbReference type="InterPro" id="IPR044713">
    <property type="entry name" value="DNJA1/2-like"/>
</dbReference>
<protein>
    <submittedName>
        <fullName evidence="9">Uncharacterized protein</fullName>
    </submittedName>
</protein>
<dbReference type="Pfam" id="PF00226">
    <property type="entry name" value="DnaJ"/>
    <property type="match status" value="1"/>
</dbReference>
<evidence type="ECO:0000256" key="1">
    <source>
        <dbReference type="ARBA" id="ARBA00022723"/>
    </source>
</evidence>
<feature type="region of interest" description="Disordered" evidence="6">
    <location>
        <begin position="378"/>
        <end position="414"/>
    </location>
</feature>
<evidence type="ECO:0000256" key="5">
    <source>
        <dbReference type="PROSITE-ProRule" id="PRU00546"/>
    </source>
</evidence>
<dbReference type="InterPro" id="IPR018253">
    <property type="entry name" value="DnaJ_domain_CS"/>
</dbReference>
<gene>
    <name evidence="9" type="ORF">Rhopal_003770-T1</name>
</gene>
<dbReference type="CDD" id="cd06257">
    <property type="entry name" value="DnaJ"/>
    <property type="match status" value="1"/>
</dbReference>
<dbReference type="EMBL" id="BQKY01000007">
    <property type="protein sequence ID" value="GJN90756.1"/>
    <property type="molecule type" value="Genomic_DNA"/>
</dbReference>
<dbReference type="GO" id="GO:0009408">
    <property type="term" value="P:response to heat"/>
    <property type="evidence" value="ECO:0007669"/>
    <property type="project" value="InterPro"/>
</dbReference>
<reference evidence="9 10" key="1">
    <citation type="submission" date="2021-12" db="EMBL/GenBank/DDBJ databases">
        <title>High titer production of polyol ester of fatty acids by Rhodotorula paludigena BS15 towards product separation-free biomass refinery.</title>
        <authorList>
            <person name="Mano J."/>
            <person name="Ono H."/>
            <person name="Tanaka T."/>
            <person name="Naito K."/>
            <person name="Sushida H."/>
            <person name="Ike M."/>
            <person name="Tokuyasu K."/>
            <person name="Kitaoka M."/>
        </authorList>
    </citation>
    <scope>NUCLEOTIDE SEQUENCE [LARGE SCALE GENOMIC DNA]</scope>
    <source>
        <strain evidence="9 10">BS15</strain>
    </source>
</reference>
<dbReference type="GO" id="GO:0051082">
    <property type="term" value="F:unfolded protein binding"/>
    <property type="evidence" value="ECO:0007669"/>
    <property type="project" value="InterPro"/>
</dbReference>
<dbReference type="CDD" id="cd10719">
    <property type="entry name" value="DnaJ_zf"/>
    <property type="match status" value="1"/>
</dbReference>
<dbReference type="AlphaFoldDB" id="A0AAV5GED6"/>
<dbReference type="GO" id="GO:0005524">
    <property type="term" value="F:ATP binding"/>
    <property type="evidence" value="ECO:0007669"/>
    <property type="project" value="InterPro"/>
</dbReference>
<evidence type="ECO:0000256" key="6">
    <source>
        <dbReference type="SAM" id="MobiDB-lite"/>
    </source>
</evidence>
<dbReference type="SUPFAM" id="SSF46565">
    <property type="entry name" value="Chaperone J-domain"/>
    <property type="match status" value="1"/>
</dbReference>
<comment type="caution">
    <text evidence="9">The sequence shown here is derived from an EMBL/GenBank/DDBJ whole genome shotgun (WGS) entry which is preliminary data.</text>
</comment>
<dbReference type="Gene3D" id="1.10.287.110">
    <property type="entry name" value="DnaJ domain"/>
    <property type="match status" value="1"/>
</dbReference>
<dbReference type="InterPro" id="IPR001623">
    <property type="entry name" value="DnaJ_domain"/>
</dbReference>
<keyword evidence="3 5" id="KW-0863">Zinc-finger</keyword>
<dbReference type="InterPro" id="IPR036410">
    <property type="entry name" value="HSP_DnaJ_Cys-rich_dom_sf"/>
</dbReference>
<dbReference type="PROSITE" id="PS51188">
    <property type="entry name" value="ZF_CR"/>
    <property type="match status" value="1"/>
</dbReference>
<dbReference type="CDD" id="cd10747">
    <property type="entry name" value="DnaJ_C"/>
    <property type="match status" value="1"/>
</dbReference>
<dbReference type="GO" id="GO:0008270">
    <property type="term" value="F:zinc ion binding"/>
    <property type="evidence" value="ECO:0007669"/>
    <property type="project" value="UniProtKB-KW"/>
</dbReference>
<dbReference type="FunFam" id="1.10.287.110:FF:000041">
    <property type="entry name" value="Chaperone protein DNAj, putative"/>
    <property type="match status" value="1"/>
</dbReference>
<dbReference type="InterPro" id="IPR001305">
    <property type="entry name" value="HSP_DnaJ_Cys-rich_dom"/>
</dbReference>
<evidence type="ECO:0000256" key="2">
    <source>
        <dbReference type="ARBA" id="ARBA00022737"/>
    </source>
</evidence>
<accession>A0AAV5GED6</accession>
<dbReference type="Pfam" id="PF00684">
    <property type="entry name" value="DnaJ_CXXCXGXG"/>
    <property type="match status" value="1"/>
</dbReference>
<feature type="domain" description="J" evidence="7">
    <location>
        <begin position="6"/>
        <end position="68"/>
    </location>
</feature>
<name>A0AAV5GED6_9BASI</name>
<dbReference type="Gene3D" id="2.60.260.20">
    <property type="entry name" value="Urease metallochaperone UreE, N-terminal domain"/>
    <property type="match status" value="2"/>
</dbReference>
<dbReference type="SUPFAM" id="SSF57938">
    <property type="entry name" value="DnaJ/Hsp40 cysteine-rich domain"/>
    <property type="match status" value="1"/>
</dbReference>
<evidence type="ECO:0000259" key="7">
    <source>
        <dbReference type="PROSITE" id="PS50076"/>
    </source>
</evidence>
<evidence type="ECO:0000313" key="9">
    <source>
        <dbReference type="EMBL" id="GJN90756.1"/>
    </source>
</evidence>
<keyword evidence="4 5" id="KW-0862">Zinc</keyword>
<dbReference type="Pfam" id="PF01556">
    <property type="entry name" value="DnaJ_C"/>
    <property type="match status" value="1"/>
</dbReference>
<dbReference type="SUPFAM" id="SSF49493">
    <property type="entry name" value="HSP40/DnaJ peptide-binding domain"/>
    <property type="match status" value="2"/>
</dbReference>
<dbReference type="InterPro" id="IPR012724">
    <property type="entry name" value="DnaJ"/>
</dbReference>
<evidence type="ECO:0000259" key="8">
    <source>
        <dbReference type="PROSITE" id="PS51188"/>
    </source>
</evidence>
<evidence type="ECO:0000256" key="3">
    <source>
        <dbReference type="ARBA" id="ARBA00022771"/>
    </source>
</evidence>
<dbReference type="Gene3D" id="2.10.230.10">
    <property type="entry name" value="Heat shock protein DnaJ, cysteine-rich domain"/>
    <property type="match status" value="1"/>
</dbReference>
<dbReference type="FunFam" id="2.60.260.20:FF:000003">
    <property type="entry name" value="DnaJ subfamily A member 2"/>
    <property type="match status" value="1"/>
</dbReference>
<feature type="domain" description="CR-type" evidence="8">
    <location>
        <begin position="134"/>
        <end position="217"/>
    </location>
</feature>
<sequence length="414" mass="44474">MVRETALYDQLGVAPTASEAELKKAYRKLALQLHPDKNPDAGDKFKEVSHAYEVLSDPEKRQLYDQFGEEGLSGGGMGGGMGGMDPQDLFSQLFGGGGGFFGGGGGRGGRPQGPRKGKDLVHRIKVSLEDLYKGKTSKLALQKHVLCGKCKGKGGKEGAVKTCQSCRGQGVKVVLRQLGPMVQQIQQACTDCNGEGEIINAKDRCKECNGKKIVNERKVLEVHIDRGMKEGQTITFAGEADQAPGTEPGDVVIVIEEKPHDIFKRKGDDLFAEVEIDLLTALAGGQFSLRHLDDRAILCTIHPGEVIKPGSVKVIPGQGMPSYRHHELGDLVVQINVNFPDSLDPAALAPLESILPPRPELPTYPKEVHVDEVDMVDASERRTKSGMGAGGFSDDAMDTDEEGGAGPQVQCQNQ</sequence>
<dbReference type="SMART" id="SM00271">
    <property type="entry name" value="DnaJ"/>
    <property type="match status" value="1"/>
</dbReference>
<dbReference type="InterPro" id="IPR002939">
    <property type="entry name" value="DnaJ_C"/>
</dbReference>
<evidence type="ECO:0000313" key="10">
    <source>
        <dbReference type="Proteomes" id="UP001342314"/>
    </source>
</evidence>
<dbReference type="PROSITE" id="PS50076">
    <property type="entry name" value="DNAJ_2"/>
    <property type="match status" value="1"/>
</dbReference>
<organism evidence="9 10">
    <name type="scientific">Rhodotorula paludigena</name>
    <dbReference type="NCBI Taxonomy" id="86838"/>
    <lineage>
        <taxon>Eukaryota</taxon>
        <taxon>Fungi</taxon>
        <taxon>Dikarya</taxon>
        <taxon>Basidiomycota</taxon>
        <taxon>Pucciniomycotina</taxon>
        <taxon>Microbotryomycetes</taxon>
        <taxon>Sporidiobolales</taxon>
        <taxon>Sporidiobolaceae</taxon>
        <taxon>Rhodotorula</taxon>
    </lineage>
</organism>
<proteinExistence type="inferred from homology"/>
<dbReference type="HAMAP" id="MF_01152">
    <property type="entry name" value="DnaJ"/>
    <property type="match status" value="1"/>
</dbReference>
<dbReference type="GO" id="GO:0006457">
    <property type="term" value="P:protein folding"/>
    <property type="evidence" value="ECO:0007669"/>
    <property type="project" value="InterPro"/>
</dbReference>